<dbReference type="InterPro" id="IPR003018">
    <property type="entry name" value="GAF"/>
</dbReference>
<feature type="domain" description="GGDEF" evidence="1">
    <location>
        <begin position="194"/>
        <end position="328"/>
    </location>
</feature>
<dbReference type="PROSITE" id="PS50887">
    <property type="entry name" value="GGDEF"/>
    <property type="match status" value="1"/>
</dbReference>
<evidence type="ECO:0000313" key="2">
    <source>
        <dbReference type="EMBL" id="ANJ68045.1"/>
    </source>
</evidence>
<keyword evidence="3" id="KW-1185">Reference proteome</keyword>
<dbReference type="SMART" id="SM00065">
    <property type="entry name" value="GAF"/>
    <property type="match status" value="1"/>
</dbReference>
<name>A0A191ZJK2_9GAMM</name>
<reference evidence="2 3" key="1">
    <citation type="submission" date="2016-06" db="EMBL/GenBank/DDBJ databases">
        <title>Insight into the functional genes involving in sulfur oxidation in Pearl River water.</title>
        <authorList>
            <person name="Luo J."/>
            <person name="Tan X."/>
            <person name="Lin W."/>
        </authorList>
    </citation>
    <scope>NUCLEOTIDE SEQUENCE [LARGE SCALE GENOMIC DNA]</scope>
    <source>
        <strain evidence="2 3">LS2</strain>
    </source>
</reference>
<dbReference type="Gene3D" id="3.30.70.270">
    <property type="match status" value="1"/>
</dbReference>
<protein>
    <submittedName>
        <fullName evidence="2">Diguanylate cyclase</fullName>
    </submittedName>
</protein>
<gene>
    <name evidence="2" type="ORF">A9404_12270</name>
</gene>
<dbReference type="InterPro" id="IPR043128">
    <property type="entry name" value="Rev_trsase/Diguanyl_cyclase"/>
</dbReference>
<dbReference type="EMBL" id="CP016027">
    <property type="protein sequence ID" value="ANJ68045.1"/>
    <property type="molecule type" value="Genomic_DNA"/>
</dbReference>
<dbReference type="PANTHER" id="PTHR43102:SF2">
    <property type="entry name" value="GAF DOMAIN-CONTAINING PROTEIN"/>
    <property type="match status" value="1"/>
</dbReference>
<organism evidence="2 3">
    <name type="scientific">Halothiobacillus diazotrophicus</name>
    <dbReference type="NCBI Taxonomy" id="1860122"/>
    <lineage>
        <taxon>Bacteria</taxon>
        <taxon>Pseudomonadati</taxon>
        <taxon>Pseudomonadota</taxon>
        <taxon>Gammaproteobacteria</taxon>
        <taxon>Chromatiales</taxon>
        <taxon>Halothiobacillaceae</taxon>
        <taxon>Halothiobacillus</taxon>
    </lineage>
</organism>
<dbReference type="STRING" id="1860122.A9404_12270"/>
<dbReference type="SMART" id="SM00267">
    <property type="entry name" value="GGDEF"/>
    <property type="match status" value="1"/>
</dbReference>
<sequence>MKPPPIPTDERLRLDTLRSLNLLDTPPEERFDRLARLARRLFNVPISLVSLVDSDRQWFKSSMGLEVRETPREVSFCGHALLDDDVMVVHDALADDRFVDNPLVADDPYIRFYAGCPLSALNGSKLGTLCIIDHEPRRFDAEDRALLQDLAGMVEREIAALQLSTLDELTLISNRRGFMSLAQQSLNLCRRMQMPATLMSIDLNGFKEINDRFGHAEGDLALKAFADIMRHIFRVSDVFARLGGDEFVVLMSDVDQTAIDAVLTRFREAVEDYNATANRGYDLRYSVGYVPFDPNSSETIESLLCRADTHMYAEKRARKRDDHASSQSG</sequence>
<dbReference type="NCBIfam" id="TIGR00254">
    <property type="entry name" value="GGDEF"/>
    <property type="match status" value="1"/>
</dbReference>
<evidence type="ECO:0000313" key="3">
    <source>
        <dbReference type="Proteomes" id="UP000078596"/>
    </source>
</evidence>
<accession>A0A191ZJK2</accession>
<evidence type="ECO:0000259" key="1">
    <source>
        <dbReference type="PROSITE" id="PS50887"/>
    </source>
</evidence>
<dbReference type="SUPFAM" id="SSF55073">
    <property type="entry name" value="Nucleotide cyclase"/>
    <property type="match status" value="1"/>
</dbReference>
<dbReference type="CDD" id="cd01949">
    <property type="entry name" value="GGDEF"/>
    <property type="match status" value="1"/>
</dbReference>
<dbReference type="OrthoDB" id="9812260at2"/>
<dbReference type="RefSeq" id="WP_066102115.1">
    <property type="nucleotide sequence ID" value="NZ_CP016027.1"/>
</dbReference>
<dbReference type="PANTHER" id="PTHR43102">
    <property type="entry name" value="SLR1143 PROTEIN"/>
    <property type="match status" value="1"/>
</dbReference>
<dbReference type="Pfam" id="PF00990">
    <property type="entry name" value="GGDEF"/>
    <property type="match status" value="1"/>
</dbReference>
<dbReference type="InterPro" id="IPR029787">
    <property type="entry name" value="Nucleotide_cyclase"/>
</dbReference>
<dbReference type="Gene3D" id="3.30.450.40">
    <property type="match status" value="1"/>
</dbReference>
<dbReference type="InterPro" id="IPR000160">
    <property type="entry name" value="GGDEF_dom"/>
</dbReference>
<dbReference type="InterPro" id="IPR029016">
    <property type="entry name" value="GAF-like_dom_sf"/>
</dbReference>
<dbReference type="KEGG" id="haz:A9404_12270"/>
<dbReference type="SUPFAM" id="SSF55781">
    <property type="entry name" value="GAF domain-like"/>
    <property type="match status" value="1"/>
</dbReference>
<dbReference type="Pfam" id="PF01590">
    <property type="entry name" value="GAF"/>
    <property type="match status" value="1"/>
</dbReference>
<dbReference type="AlphaFoldDB" id="A0A191ZJK2"/>
<proteinExistence type="predicted"/>
<dbReference type="Proteomes" id="UP000078596">
    <property type="component" value="Chromosome"/>
</dbReference>